<dbReference type="GO" id="GO:0005634">
    <property type="term" value="C:nucleus"/>
    <property type="evidence" value="ECO:0007669"/>
    <property type="project" value="TreeGrafter"/>
</dbReference>
<dbReference type="InterPro" id="IPR028889">
    <property type="entry name" value="USP"/>
</dbReference>
<feature type="compositionally biased region" description="Basic and acidic residues" evidence="2">
    <location>
        <begin position="1767"/>
        <end position="1787"/>
    </location>
</feature>
<feature type="region of interest" description="Disordered" evidence="2">
    <location>
        <begin position="683"/>
        <end position="716"/>
    </location>
</feature>
<feature type="compositionally biased region" description="Basic and acidic residues" evidence="2">
    <location>
        <begin position="763"/>
        <end position="781"/>
    </location>
</feature>
<dbReference type="PROSITE" id="PS50235">
    <property type="entry name" value="USP_3"/>
    <property type="match status" value="2"/>
</dbReference>
<feature type="region of interest" description="Disordered" evidence="2">
    <location>
        <begin position="1465"/>
        <end position="1501"/>
    </location>
</feature>
<feature type="region of interest" description="Disordered" evidence="2">
    <location>
        <begin position="763"/>
        <end position="786"/>
    </location>
</feature>
<dbReference type="InterPro" id="IPR001394">
    <property type="entry name" value="Peptidase_C19_UCH"/>
</dbReference>
<feature type="region of interest" description="Disordered" evidence="2">
    <location>
        <begin position="569"/>
        <end position="598"/>
    </location>
</feature>
<dbReference type="Gramene" id="OPUNC08G19360.3">
    <property type="protein sequence ID" value="OPUNC08G19360.3"/>
    <property type="gene ID" value="OPUNC08G19360"/>
</dbReference>
<dbReference type="Pfam" id="PF00443">
    <property type="entry name" value="UCH"/>
    <property type="match status" value="3"/>
</dbReference>
<keyword evidence="5" id="KW-1185">Reference proteome</keyword>
<dbReference type="InterPro" id="IPR050164">
    <property type="entry name" value="Peptidase_C19"/>
</dbReference>
<evidence type="ECO:0000313" key="5">
    <source>
        <dbReference type="Proteomes" id="UP000026962"/>
    </source>
</evidence>
<protein>
    <submittedName>
        <fullName evidence="4">Ubiquitinyl hydrolase 1</fullName>
    </submittedName>
</protein>
<dbReference type="PROSITE" id="PS00972">
    <property type="entry name" value="USP_1"/>
    <property type="match status" value="2"/>
</dbReference>
<dbReference type="FunFam" id="3.90.70.10:FF:000276">
    <property type="entry name" value="Ubiquitinyl hydrolase 1"/>
    <property type="match status" value="1"/>
</dbReference>
<dbReference type="EnsemblPlants" id="OPUNC08G19360.3">
    <property type="protein sequence ID" value="OPUNC08G19360.3"/>
    <property type="gene ID" value="OPUNC08G19360"/>
</dbReference>
<proteinExistence type="inferred from homology"/>
<dbReference type="GO" id="GO:0004843">
    <property type="term" value="F:cysteine-type deubiquitinase activity"/>
    <property type="evidence" value="ECO:0007669"/>
    <property type="project" value="InterPro"/>
</dbReference>
<dbReference type="SUPFAM" id="SSF57850">
    <property type="entry name" value="RING/U-box"/>
    <property type="match status" value="3"/>
</dbReference>
<dbReference type="PANTHER" id="PTHR24006:SF807">
    <property type="entry name" value="OS08G0527100 PROTEIN"/>
    <property type="match status" value="1"/>
</dbReference>
<comment type="similarity">
    <text evidence="1">Belongs to the peptidase C19 family.</text>
</comment>
<feature type="compositionally biased region" description="Polar residues" evidence="2">
    <location>
        <begin position="1641"/>
        <end position="1666"/>
    </location>
</feature>
<organism evidence="4">
    <name type="scientific">Oryza punctata</name>
    <name type="common">Red rice</name>
    <dbReference type="NCBI Taxonomy" id="4537"/>
    <lineage>
        <taxon>Eukaryota</taxon>
        <taxon>Viridiplantae</taxon>
        <taxon>Streptophyta</taxon>
        <taxon>Embryophyta</taxon>
        <taxon>Tracheophyta</taxon>
        <taxon>Spermatophyta</taxon>
        <taxon>Magnoliopsida</taxon>
        <taxon>Liliopsida</taxon>
        <taxon>Poales</taxon>
        <taxon>Poaceae</taxon>
        <taxon>BOP clade</taxon>
        <taxon>Oryzoideae</taxon>
        <taxon>Oryzeae</taxon>
        <taxon>Oryzinae</taxon>
        <taxon>Oryza</taxon>
    </lineage>
</organism>
<feature type="domain" description="USP" evidence="3">
    <location>
        <begin position="350"/>
        <end position="901"/>
    </location>
</feature>
<feature type="region of interest" description="Disordered" evidence="2">
    <location>
        <begin position="884"/>
        <end position="918"/>
    </location>
</feature>
<feature type="compositionally biased region" description="Basic and acidic residues" evidence="2">
    <location>
        <begin position="1486"/>
        <end position="1501"/>
    </location>
</feature>
<feature type="region of interest" description="Disordered" evidence="2">
    <location>
        <begin position="1639"/>
        <end position="1666"/>
    </location>
</feature>
<feature type="region of interest" description="Disordered" evidence="2">
    <location>
        <begin position="1409"/>
        <end position="1428"/>
    </location>
</feature>
<dbReference type="FunFam" id="3.90.70.10:FF:000166">
    <property type="entry name" value="Ubiquitinyl hydrolase 1"/>
    <property type="match status" value="1"/>
</dbReference>
<dbReference type="GO" id="GO:0016579">
    <property type="term" value="P:protein deubiquitination"/>
    <property type="evidence" value="ECO:0007669"/>
    <property type="project" value="InterPro"/>
</dbReference>
<dbReference type="Gene3D" id="3.90.70.10">
    <property type="entry name" value="Cysteine proteinases"/>
    <property type="match status" value="4"/>
</dbReference>
<reference evidence="4" key="1">
    <citation type="submission" date="2015-04" db="UniProtKB">
        <authorList>
            <consortium name="EnsemblPlants"/>
        </authorList>
    </citation>
    <scope>IDENTIFICATION</scope>
</reference>
<dbReference type="FunFam" id="3.90.70.10:FF:000174">
    <property type="entry name" value="Ubiquitinyl hydrolase 1"/>
    <property type="match status" value="1"/>
</dbReference>
<reference evidence="4" key="2">
    <citation type="submission" date="2018-05" db="EMBL/GenBank/DDBJ databases">
        <title>OpunRS2 (Oryza punctata Reference Sequence Version 2).</title>
        <authorList>
            <person name="Zhang J."/>
            <person name="Kudrna D."/>
            <person name="Lee S."/>
            <person name="Talag J."/>
            <person name="Welchert J."/>
            <person name="Wing R.A."/>
        </authorList>
    </citation>
    <scope>NUCLEOTIDE SEQUENCE [LARGE SCALE GENOMIC DNA]</scope>
</reference>
<dbReference type="Proteomes" id="UP000026962">
    <property type="component" value="Chromosome 8"/>
</dbReference>
<feature type="compositionally biased region" description="Polar residues" evidence="2">
    <location>
        <begin position="701"/>
        <end position="716"/>
    </location>
</feature>
<feature type="region of interest" description="Disordered" evidence="2">
    <location>
        <begin position="48"/>
        <end position="99"/>
    </location>
</feature>
<dbReference type="eggNOG" id="KOG1873">
    <property type="taxonomic scope" value="Eukaryota"/>
</dbReference>
<feature type="domain" description="USP" evidence="3">
    <location>
        <begin position="1266"/>
        <end position="1909"/>
    </location>
</feature>
<dbReference type="SUPFAM" id="SSF54001">
    <property type="entry name" value="Cysteine proteinases"/>
    <property type="match status" value="2"/>
</dbReference>
<accession>A0A0E0LX53</accession>
<evidence type="ECO:0000256" key="1">
    <source>
        <dbReference type="ARBA" id="ARBA00009085"/>
    </source>
</evidence>
<feature type="compositionally biased region" description="Low complexity" evidence="2">
    <location>
        <begin position="904"/>
        <end position="918"/>
    </location>
</feature>
<name>A0A0E0LX53_ORYPU</name>
<dbReference type="InterPro" id="IPR038765">
    <property type="entry name" value="Papain-like_cys_pep_sf"/>
</dbReference>
<dbReference type="InterPro" id="IPR018200">
    <property type="entry name" value="USP_CS"/>
</dbReference>
<dbReference type="PANTHER" id="PTHR24006">
    <property type="entry name" value="UBIQUITIN CARBOXYL-TERMINAL HYDROLASE"/>
    <property type="match status" value="1"/>
</dbReference>
<dbReference type="GO" id="GO:0005829">
    <property type="term" value="C:cytosol"/>
    <property type="evidence" value="ECO:0007669"/>
    <property type="project" value="TreeGrafter"/>
</dbReference>
<evidence type="ECO:0000256" key="2">
    <source>
        <dbReference type="SAM" id="MobiDB-lite"/>
    </source>
</evidence>
<evidence type="ECO:0000313" key="4">
    <source>
        <dbReference type="EnsemblPlants" id="OPUNC08G19360.3"/>
    </source>
</evidence>
<sequence length="1911" mass="209694">MSGILYPPKNPKSNRKGSRCVRVSRFTWMECDPIIVYTDVVLASPGVMDDDKASKGRPLKAPRKDLDPPAADTPDPGCGDSAPPEVSKPKEKAAARTSNNEEGLCAHLERFEDDMVMFVSKLMSSKFTPSCQRLMCVNKVEKSSILVCIDCSLPFCIGDGTMNKPQGHARAHAQFYSHLEKHCVAALFSKPETLYCFICERRLNLEITEMEAESDSSSDEVGCEHFVLDEEEITLIVSEITASKNVPVCQHPGCTITGNTRIMVCTGCNKHFCTRAEAKKKPHGHARLHARKCEHHWVGLWYSDPYMGYCFKCEFEWILGAPNVERGMVFGKEAFGQESGLVKGNGCVIRGMPNLGNTCYMNALLQCLFVLEKLRASMLASDAPSGFVGGALKELFQEVNSVNNAQRPLNPTKFLARNQLDKEEKSMIPAVSTTVVDSIFRVQLSATISCRRCSYNSVSHEVMYDLSVPLPSESLPPKSIASPPRNISCMSQEKIGIKLFPKVDMSNTEIVQAIAEGRDSHITGLELGNVDKEKTSEPLEVDSVEVEQHSQSKDGVHVPSQIQKDEVPGEIIWRSPSKADDLGKNDNAGLENTSGEPEVSIEAKKNVCSVERAAEDKGKAQFSNMAYGKAKDNNSLASIEECLALHFEAELVEWRCENCSEIARRMSTTSGKDGEQMMASTNENTIIDGDQTEQSDKIARQSEQSSNLDSGEQDLASDNTANKINECHEGVQEAVPSCLPAEELDNQLSGQGQNASSLDQVKLDHSADQVDPNQKEREDRNQGGIQTRFINKLPPVFAIHLKRSKLTGKVRGHVSFEEILDVGQFMDPSSEDKDNSSYHLVGVIEHIGPSTSSGHMVAYVRPNQEQPDGGPSPWYCASDTNIRQAHHHQPAQRHVTVPQPALPPNSSSASSSSQDAAACAPADSVPLLAFSGVMDEEKASKGRPLKAPRLDLDLNLFAAAVPDPGCGDTASPEEKASKGRPLKAPRLDLDLNLLAAAVPDPGCGDPALLEASKPEEKAATPTSNTDEELCAHFVRFEEDMVRFISKLRSSKSAARCQHYLCENKVDKSSILVCIDCSLPFCIGDGTMDKPQGHARWHADLEQHCVAALFSKPETLYCFICERCLNMEVDDMELESDSAGCRHLLDEEDITLIVSEVTASKSIPACQHPGCKINGITRIMVCTGCNKHFCTRAEAKKKPHGHARLHARKCEHHWVGLWYSDPYKGYCFKCEFDLTLSTPTVEQGMVFGKELFGQESGLAKGHGYVIRGMPNLGNTCYINALLQCLFVLGKLRARMLAPDAPSYILGNELKELFQEVNSVNNAQLQLNPTKFFACIRVLDARFVGSDMQDSHELLCFLLDELDKEEKSMVPPVSPTVVDSIFRVQLSATISCRHCSYNSVSHEVMYELSVPLPSERPPPKSTASPPRDISCMSREKTGIKLFPEVDMSNTKIVQAIAEGSDSHITSLELGDVDKEKTSEPLDVDSVEVEQRSQSKDGVHVSSQIEKDEVPGEIIWRLPSKTDDLGQNDNAGLENMFGEPEVSIEAKKNSCSVEGAVEDKGKAQFSNMAYGKAKDNDSLASIEECLALFFKEELLEWRCENCSGVAHRLSTTSSKDGEQMMASTNENTVTVRDQTEQLDKVARQSEQSNNLDSLALGCTSSKQPHGSDSQCKAMLAMESITEGISTLPLVEHKYALRSRGPPPSHNRITSGMIHGEQDLASDNIANKKTDCREGVQEAASSCLPAEEPADLLSGQGENTSSLDQGKWKQVKLDHSADQVDANQKEREDRNQGGIQTRVINKLPPVLVIHLKRSKETGKVRGHVSFEEILDVGQFMDPSSEDKGNSSYLLVGVIEHIGPSTSSGHMVAYVRPNQEQPDGGTSPWYCASDTNIGQVSLEEVLKCEASLFFYERIGG</sequence>
<feature type="region of interest" description="Disordered" evidence="2">
    <location>
        <begin position="1736"/>
        <end position="1793"/>
    </location>
</feature>
<evidence type="ECO:0000259" key="3">
    <source>
        <dbReference type="PROSITE" id="PS50235"/>
    </source>
</evidence>